<reference evidence="1 2" key="1">
    <citation type="submission" date="2021-08" db="EMBL/GenBank/DDBJ databases">
        <title>Nocardioides bacterium WL0053 sp. nov., isolated from the sediment.</title>
        <authorList>
            <person name="Wang L."/>
            <person name="Zhang D."/>
            <person name="Zhang A."/>
        </authorList>
    </citation>
    <scope>NUCLEOTIDE SEQUENCE [LARGE SCALE GENOMIC DNA]</scope>
    <source>
        <strain evidence="1 2">WL0053</strain>
    </source>
</reference>
<dbReference type="RefSeq" id="WP_221026724.1">
    <property type="nucleotide sequence ID" value="NZ_JAIEZQ010000003.1"/>
</dbReference>
<accession>A0ABS7RP44</accession>
<dbReference type="EMBL" id="JAIEZQ010000003">
    <property type="protein sequence ID" value="MBY9076828.1"/>
    <property type="molecule type" value="Genomic_DNA"/>
</dbReference>
<keyword evidence="2" id="KW-1185">Reference proteome</keyword>
<gene>
    <name evidence="1" type="ORF">K1X13_18515</name>
</gene>
<protein>
    <submittedName>
        <fullName evidence="1">Uncharacterized protein</fullName>
    </submittedName>
</protein>
<dbReference type="NCBIfam" id="NF046112">
    <property type="entry name" value="MSMEG_6209_Nter"/>
    <property type="match status" value="1"/>
</dbReference>
<proteinExistence type="predicted"/>
<name>A0ABS7RP44_9ACTN</name>
<dbReference type="Proteomes" id="UP000754710">
    <property type="component" value="Unassembled WGS sequence"/>
</dbReference>
<evidence type="ECO:0000313" key="2">
    <source>
        <dbReference type="Proteomes" id="UP000754710"/>
    </source>
</evidence>
<sequence length="96" mass="10790">MTIEADDARARIPLQRTAADEAHLKRSVERELHVQFPSVTVDQVKILVECLWSHFEGAPVRDLVPLLVRKQAMEELLDHLGPRAEAMVLPPASPHP</sequence>
<comment type="caution">
    <text evidence="1">The sequence shown here is derived from an EMBL/GenBank/DDBJ whole genome shotgun (WGS) entry which is preliminary data.</text>
</comment>
<evidence type="ECO:0000313" key="1">
    <source>
        <dbReference type="EMBL" id="MBY9076828.1"/>
    </source>
</evidence>
<organism evidence="1 2">
    <name type="scientific">Nocardioides jiangsuensis</name>
    <dbReference type="NCBI Taxonomy" id="2866161"/>
    <lineage>
        <taxon>Bacteria</taxon>
        <taxon>Bacillati</taxon>
        <taxon>Actinomycetota</taxon>
        <taxon>Actinomycetes</taxon>
        <taxon>Propionibacteriales</taxon>
        <taxon>Nocardioidaceae</taxon>
        <taxon>Nocardioides</taxon>
    </lineage>
</organism>